<dbReference type="SUPFAM" id="SSF48371">
    <property type="entry name" value="ARM repeat"/>
    <property type="match status" value="1"/>
</dbReference>
<organism evidence="2 3">
    <name type="scientific">Brenneria salicis ATCC 15712 = DSM 30166</name>
    <dbReference type="NCBI Taxonomy" id="714314"/>
    <lineage>
        <taxon>Bacteria</taxon>
        <taxon>Pseudomonadati</taxon>
        <taxon>Pseudomonadota</taxon>
        <taxon>Gammaproteobacteria</taxon>
        <taxon>Enterobacterales</taxon>
        <taxon>Pectobacteriaceae</taxon>
        <taxon>Brenneria</taxon>
    </lineage>
</organism>
<feature type="compositionally biased region" description="Basic and acidic residues" evidence="1">
    <location>
        <begin position="23"/>
        <end position="45"/>
    </location>
</feature>
<evidence type="ECO:0000256" key="1">
    <source>
        <dbReference type="SAM" id="MobiDB-lite"/>
    </source>
</evidence>
<reference evidence="2 3" key="1">
    <citation type="submission" date="2018-06" db="EMBL/GenBank/DDBJ databases">
        <title>Genomic Encyclopedia of Type Strains, Phase IV (KMG-IV): sequencing the most valuable type-strain genomes for metagenomic binning, comparative biology and taxonomic classification.</title>
        <authorList>
            <person name="Goeker M."/>
        </authorList>
    </citation>
    <scope>NUCLEOTIDE SEQUENCE [LARGE SCALE GENOMIC DNA]</scope>
    <source>
        <strain evidence="2 3">DSM 30166</strain>
    </source>
</reference>
<feature type="compositionally biased region" description="Polar residues" evidence="1">
    <location>
        <begin position="1"/>
        <end position="14"/>
    </location>
</feature>
<evidence type="ECO:0000313" key="2">
    <source>
        <dbReference type="EMBL" id="RBP60484.1"/>
    </source>
</evidence>
<dbReference type="Proteomes" id="UP000253046">
    <property type="component" value="Unassembled WGS sequence"/>
</dbReference>
<name>A0A366I1R0_9GAMM</name>
<dbReference type="NCBIfam" id="NF041399">
    <property type="entry name" value="XopAD"/>
    <property type="match status" value="1"/>
</dbReference>
<dbReference type="OrthoDB" id="6005969at2"/>
<dbReference type="EMBL" id="QNRY01000030">
    <property type="protein sequence ID" value="RBP60484.1"/>
    <property type="molecule type" value="Genomic_DNA"/>
</dbReference>
<evidence type="ECO:0000313" key="3">
    <source>
        <dbReference type="Proteomes" id="UP000253046"/>
    </source>
</evidence>
<comment type="caution">
    <text evidence="2">The sequence shown here is derived from an EMBL/GenBank/DDBJ whole genome shotgun (WGS) entry which is preliminary data.</text>
</comment>
<feature type="compositionally biased region" description="Basic and acidic residues" evidence="1">
    <location>
        <begin position="75"/>
        <end position="97"/>
    </location>
</feature>
<accession>A0A366I1R0</accession>
<sequence length="2458" mass="274782">MKIRDSNTTFNPSTLPEPAPESRAGKETKRSDAEKASTSDVRDKAGTLPRPTHRPSLWSHIVEQSYHPAASSSRDVGRPSRMHRAETSSRRSDEVNVNKRYRSQPRSAGARVDEKLRQALLYRENRLRPEERKTLQAQRNAQYLALEQRSDGGFPERCLEMARNNVLALHNGADKALIFLQASFDGPTNVHWLTRYLLKLALSPADAQDRVVQKRIQDCAGLAAHYFVVHHGWFKEATMQSYAAIANRLSKFRDNGACLAAIERIAIDTVHGHNLHGVDMKTGILLAGAFAKCDRSDFCCEGVLRIARHLLARFPSIFTIKNVSMLLNSLSKWTKNQQVEDVACALTEKMLRDPRLQLKQRIDAFEIPSYLLSFSKWPQRSIMKEAAIDLSEVITTNPARRLKMDAVGVSKSLVALSKWAGERWAKDATLALAGDIVSNRVLQRRMNAQDMSNSLNALSKYADEPLAEKTAHALADRIARERRLCGEMNSQAVAIILNAASKWHEKSWAVQVALVLADRVVSDQVLRQKMDTNQVAMSLNALSKWPQEPLLQEAVFALADRAAKDHRLQMEMDALGVAIFLNALSKCLNKERAWEMAFVFADRIVADRRLREDLDAGNVSDILNAMSKWVGKSLAGDVVFILADKIAEDEGLRLRIDAVSVANALNGFSKWSESPRVWDAACLLADKVASDQTLRFKMRFIEVGSTLNALSKWPEKRQMREAAVAMADRVASDRRLQQQMDARSLAIILNAFSKWPKEKSLGKAVEALAEKVSVDHQLCWQMSSQGVSNCLNAFSKWPENRQVQKAVFVLAERVIADKKLLQDADVEHISNILNAFSKWPGNKKLKDAMLVIAQQVVEDEALRQSLSSLGMSNLFNALSKWQEEPLAERASLALMERLVTDETLRHSLTPIGLCTTLSALSKCNQHSLAREAGAMLMGQLGTRGYAWRDYDLRGMCQIANAVARLSGNDEQDIAEGRILLEGLSAYLELHPECFADADLPGVGILFKAYGKMHIPRALRPLAGPALERVQALIHQDQLRDNPLETVATLSLGLLPVARSPELQRHRVQAVKMLEMMQPIVARKVDAYLRLENTQSDLGGLDLRDNGEACGTRSPALSFYQVLKTYNVVARQWNMRNIEGERSDIKTRQAELKHWVKDLLERTQQVINADLQENSWNLIAQIEANDEIYEALDLRLLKDAATIVARHPPITFDLPQTMSQMRTPPGQIKPPPSGAGATKHFIVDIRGKEVKAPQPDDDPPDNYSFYTRLTGQPLVEVQLPGELSSFMLARTFQYQDDLWRFDIFGGSRLKKGRQNTVKDILAGSHAGKSLLPAIRYADTVPNSDFMRFIEKISPQREDWSRIQRALLEMVPPDHVVEGTLRLGWCADVPGPQHPFKLTSPSGERLALCPNDGCGFLRWEVARRIPVVSAYIDAWEASRAGHASEEQIGLLKGQDAGQNSIPPQALMHYPRSESVQAEAHTVLQRRLAELRAIKAGPDSDEAKSQGAVSPDSVDRLTLYRMTISGGYQGRRLRAVPSADDRLYLPTVPLPGFQRPEGDLLLGKPPYDKEYLLPFAAEKVATPASEDPTARFLDQCFAIQYSYSGVDEYSGEDADMLHSKGMLIIPPPGHWSPAHADQDMVCSREDLKIWSRWKHGRDRNKLPEQMLSTGSLRVKDVLVPGRLAGLPIAELRKRNMDTDGDDAFIYAGYPQLAAHIREVMDDRARRRGVEKSFKPPKTATAAIDEQGRYHTGRALEILNDQRGGKLIGAASQAANRFLAQPDELREKMARKMMFGIYDGVERSLRNGLRQWLDGDPDAPPLAALCTQSDAAIGRAHQSEAREVAALLHHLTQQLASPDAQTTAPMMSDAVAEANPKLAAAYAKAPDTAGRIHAVLDNYPVCRLSHEQFPDGQPGLVPGEPELTIRNLFTLAVKVGTDALKSDTGTALFSKILDNCVQTERHFPERIREVPYTKQTARMMQEGRFNPEQAKTALVGMPTLAAAVMEDAVDSLQKVGLLHAPPTLMERTQSLSPQALKEAAQALNSQARQAQQRITNLLQRLLPAQAQLAGLNHSIKSVGSIEEKLRYLVGKKQLDLPQAVSQFNDALRYSVVMPCESFTESYLKLLAALDAEGHTLLQRTNYFTKPYIPFRSINAILRGGAGEPSWEIQFHTEETFMLKERYHDSYKDEQRLKREGMLPGGLQEARQAFRQVQVPPGCLDIDDLQQAGGAESVRTPAPRSFSGVSMPLLRQAEVVLEQARELERHISPRLQQLLQEHDGQLRQDRQGNWRHFIFKKPGSIARKLADRQQGDSVRPDMVRDALRYEVILAPEKFADKAKAIVDGLRRSGLEMAAVRNGFLEADTTYAGVNVKLRDTKAPPGEGYFEVQFHTRESLRAKIDTHRDYEAHRKLPENRSATDTDEMWSDIEEKRENQLRKMRQIAAGVPLPDGIEKLTAFKHYADN</sequence>
<feature type="region of interest" description="Disordered" evidence="1">
    <location>
        <begin position="1"/>
        <end position="110"/>
    </location>
</feature>
<feature type="region of interest" description="Disordered" evidence="1">
    <location>
        <begin position="1213"/>
        <end position="1234"/>
    </location>
</feature>
<keyword evidence="3" id="KW-1185">Reference proteome</keyword>
<dbReference type="RefSeq" id="WP_113867951.1">
    <property type="nucleotide sequence ID" value="NZ_AGJP01000001.1"/>
</dbReference>
<proteinExistence type="predicted"/>
<dbReference type="InterPro" id="IPR016024">
    <property type="entry name" value="ARM-type_fold"/>
</dbReference>
<gene>
    <name evidence="2" type="ORF">DES54_13023</name>
</gene>
<dbReference type="NCBIfam" id="NF006608">
    <property type="entry name" value="PRK09169.1-2"/>
    <property type="match status" value="2"/>
</dbReference>
<protein>
    <submittedName>
        <fullName evidence="2">Type III secretion system Hpx30 family effector</fullName>
    </submittedName>
</protein>